<comment type="caution">
    <text evidence="1">The sequence shown here is derived from an EMBL/GenBank/DDBJ whole genome shotgun (WGS) entry which is preliminary data.</text>
</comment>
<protein>
    <submittedName>
        <fullName evidence="1">Uncharacterized protein</fullName>
    </submittedName>
</protein>
<gene>
    <name evidence="1" type="ORF">ACD_4C00233G0003</name>
</gene>
<sequence length="235" mass="27641">MKKIIFFIASALLIIVWFYSYVLWVDDEEIIISKANECLKSLTSPMPSASSQITNPYFENRYLACKWTSNQEALYQVLLDLLFSKVDSDIEDYISSLSSRQADIALFNEVSNKFGDDYVQKTSFANSYRYVCSHKIKENAAKILGSLSTDFSTVDYFWQDNKCTNLYKIKLQAYESVAKTILSKNKINLFTKDKKDFMTKTKEGFEVLLWKFDRYIWKMWVVKDWWNTKTENVKQ</sequence>
<accession>K2FXK6</accession>
<name>K2FXK6_9BACT</name>
<reference evidence="1" key="1">
    <citation type="journal article" date="2012" name="Science">
        <title>Fermentation, hydrogen, and sulfur metabolism in multiple uncultivated bacterial phyla.</title>
        <authorList>
            <person name="Wrighton K.C."/>
            <person name="Thomas B.C."/>
            <person name="Sharon I."/>
            <person name="Miller C.S."/>
            <person name="Castelle C.J."/>
            <person name="VerBerkmoes N.C."/>
            <person name="Wilkins M.J."/>
            <person name="Hettich R.L."/>
            <person name="Lipton M.S."/>
            <person name="Williams K.H."/>
            <person name="Long P.E."/>
            <person name="Banfield J.F."/>
        </authorList>
    </citation>
    <scope>NUCLEOTIDE SEQUENCE [LARGE SCALE GENOMIC DNA]</scope>
</reference>
<proteinExistence type="predicted"/>
<organism evidence="1">
    <name type="scientific">uncultured bacterium</name>
    <name type="common">gcode 4</name>
    <dbReference type="NCBI Taxonomy" id="1234023"/>
    <lineage>
        <taxon>Bacteria</taxon>
        <taxon>environmental samples</taxon>
    </lineage>
</organism>
<dbReference type="AlphaFoldDB" id="K2FXK6"/>
<evidence type="ECO:0000313" key="1">
    <source>
        <dbReference type="EMBL" id="EKE26602.1"/>
    </source>
</evidence>
<dbReference type="EMBL" id="AMFJ01000749">
    <property type="protein sequence ID" value="EKE26602.1"/>
    <property type="molecule type" value="Genomic_DNA"/>
</dbReference>